<dbReference type="InterPro" id="IPR013830">
    <property type="entry name" value="SGNH_hydro"/>
</dbReference>
<organism evidence="3 4">
    <name type="scientific">Paraglaciecola algarum</name>
    <dbReference type="NCBI Taxonomy" id="3050085"/>
    <lineage>
        <taxon>Bacteria</taxon>
        <taxon>Pseudomonadati</taxon>
        <taxon>Pseudomonadota</taxon>
        <taxon>Gammaproteobacteria</taxon>
        <taxon>Alteromonadales</taxon>
        <taxon>Alteromonadaceae</taxon>
        <taxon>Paraglaciecola</taxon>
    </lineage>
</organism>
<evidence type="ECO:0000313" key="4">
    <source>
        <dbReference type="Proteomes" id="UP001521137"/>
    </source>
</evidence>
<evidence type="ECO:0000256" key="1">
    <source>
        <dbReference type="SAM" id="SignalP"/>
    </source>
</evidence>
<dbReference type="Gene3D" id="3.40.50.1110">
    <property type="entry name" value="SGNH hydrolase"/>
    <property type="match status" value="1"/>
</dbReference>
<evidence type="ECO:0000259" key="2">
    <source>
        <dbReference type="Pfam" id="PF13472"/>
    </source>
</evidence>
<dbReference type="PANTHER" id="PTHR30383">
    <property type="entry name" value="THIOESTERASE 1/PROTEASE 1/LYSOPHOSPHOLIPASE L1"/>
    <property type="match status" value="1"/>
</dbReference>
<dbReference type="GO" id="GO:0016787">
    <property type="term" value="F:hydrolase activity"/>
    <property type="evidence" value="ECO:0007669"/>
    <property type="project" value="UniProtKB-KW"/>
</dbReference>
<evidence type="ECO:0000313" key="3">
    <source>
        <dbReference type="EMBL" id="MCF2947099.1"/>
    </source>
</evidence>
<protein>
    <submittedName>
        <fullName evidence="3">SGNH/GDSL hydrolase family protein</fullName>
    </submittedName>
</protein>
<name>A0ABS9D2F8_9ALTE</name>
<sequence length="466" mass="52493">MKLFMSASLSACIVIFSAFGNVQAVPDFEKDDVMVFVGDSITHGGSYHKDIFLFHATRFPNKPFKYYNAGISGDTAQGTIKRFSQDVALHKPTKASIMLGMNDVGGWLYQTTPTNKLQKDKLLQEQKLVREKYLTNMQALIDSFKTINSKVTLITPSIYDQTAKVTTPNNPGRNDELANYGTHLSYLAAINNTALVDFQGPMLHVNRKWQQQNPSSSIVSNDRVHPGEQGHFLMAYSFLKAQGMQDSHVAKFQFNAEDNKDFTAYNCALDAEPVVNTTSVVFSCKTLALPFPLNSEQEFLLLDISFQQEMNQMPFQVTGLKAGDYSLSIGGVLVGKYTHKQLLKGIDLGANKLTPMYKRALKVKELNDLRAQTSGKVRNIQHVKFTMLSKYPETDLSNETIVKQVLVKHLDKSIGKPWHSYLQGVVSSYLEFAKDETQLRKNIDALFNEIYQINQSKTLQWKLEKI</sequence>
<dbReference type="PANTHER" id="PTHR30383:SF5">
    <property type="entry name" value="SGNH HYDROLASE-TYPE ESTERASE DOMAIN-CONTAINING PROTEIN"/>
    <property type="match status" value="1"/>
</dbReference>
<keyword evidence="3" id="KW-0378">Hydrolase</keyword>
<dbReference type="CDD" id="cd01834">
    <property type="entry name" value="SGNH_hydrolase_like_2"/>
    <property type="match status" value="1"/>
</dbReference>
<dbReference type="RefSeq" id="WP_235310611.1">
    <property type="nucleotide sequence ID" value="NZ_JAKGAS010000001.1"/>
</dbReference>
<dbReference type="Pfam" id="PF13472">
    <property type="entry name" value="Lipase_GDSL_2"/>
    <property type="match status" value="1"/>
</dbReference>
<dbReference type="InterPro" id="IPR036514">
    <property type="entry name" value="SGNH_hydro_sf"/>
</dbReference>
<accession>A0ABS9D2F8</accession>
<gene>
    <name evidence="3" type="ORF">L0668_03205</name>
</gene>
<dbReference type="SUPFAM" id="SSF52266">
    <property type="entry name" value="SGNH hydrolase"/>
    <property type="match status" value="1"/>
</dbReference>
<keyword evidence="1" id="KW-0732">Signal</keyword>
<comment type="caution">
    <text evidence="3">The sequence shown here is derived from an EMBL/GenBank/DDBJ whole genome shotgun (WGS) entry which is preliminary data.</text>
</comment>
<dbReference type="EMBL" id="JAKGAS010000001">
    <property type="protein sequence ID" value="MCF2947099.1"/>
    <property type="molecule type" value="Genomic_DNA"/>
</dbReference>
<dbReference type="InterPro" id="IPR051532">
    <property type="entry name" value="Ester_Hydrolysis_Enzymes"/>
</dbReference>
<feature type="chain" id="PRO_5045404767" evidence="1">
    <location>
        <begin position="25"/>
        <end position="466"/>
    </location>
</feature>
<reference evidence="3 4" key="1">
    <citation type="submission" date="2022-01" db="EMBL/GenBank/DDBJ databases">
        <title>Paraglaciecola sp. G1-23.</title>
        <authorList>
            <person name="Jin M.S."/>
            <person name="Han D.M."/>
            <person name="Kim H.M."/>
            <person name="Jeon C.O."/>
        </authorList>
    </citation>
    <scope>NUCLEOTIDE SEQUENCE [LARGE SCALE GENOMIC DNA]</scope>
    <source>
        <strain evidence="3 4">G1-23</strain>
    </source>
</reference>
<proteinExistence type="predicted"/>
<feature type="domain" description="SGNH hydrolase-type esterase" evidence="2">
    <location>
        <begin position="36"/>
        <end position="231"/>
    </location>
</feature>
<dbReference type="Proteomes" id="UP001521137">
    <property type="component" value="Unassembled WGS sequence"/>
</dbReference>
<keyword evidence="4" id="KW-1185">Reference proteome</keyword>
<feature type="signal peptide" evidence="1">
    <location>
        <begin position="1"/>
        <end position="24"/>
    </location>
</feature>